<dbReference type="SUPFAM" id="SSF52540">
    <property type="entry name" value="P-loop containing nucleoside triphosphate hydrolases"/>
    <property type="match status" value="1"/>
</dbReference>
<dbReference type="RefSeq" id="WP_045252782.1">
    <property type="nucleotide sequence ID" value="NZ_CP031425.1"/>
</dbReference>
<evidence type="ECO:0000313" key="3">
    <source>
        <dbReference type="Proteomes" id="UP000033572"/>
    </source>
</evidence>
<evidence type="ECO:0000259" key="1">
    <source>
        <dbReference type="PROSITE" id="PS50164"/>
    </source>
</evidence>
<dbReference type="AlphaFoldDB" id="A0A0F0L022"/>
<dbReference type="InterPro" id="IPR018647">
    <property type="entry name" value="SLFN_3-like_DNA/RNA_helicase"/>
</dbReference>
<dbReference type="KEGG" id="mfol:DXT68_01055"/>
<dbReference type="EMBL" id="JYIU01000024">
    <property type="protein sequence ID" value="KJL26054.1"/>
    <property type="molecule type" value="Genomic_DNA"/>
</dbReference>
<dbReference type="GeneID" id="94442972"/>
<sequence length="574" mass="65283">MTDIRHLAFTREAVATWAQADARHTNWPVVYLLVGSRKLYVGETTSAQKRMRQHLDGPKREAGLNSIRVVIDEKFNKSVCLDLESHLIRWFSGDGQFSILNGNDGLSDAQYYDRELYRESFREVFEALRAEGLFTRSIPQIENSDLFKLSPFKALTDDQAIAVSDIVDGLLEDLAHPHERSTLVVQGDPGTGKTIIAIFLMKLLADIRDYAAIDIEPDSMFSEFFVPENREMLKSLRMALVIPQQSLRESVQRVFRKTPKLDPEMVLTAFQVGDADADFDLVLVDETHRLNQRSNQPSGPLNKKFSDINVRLFGEDSLDRTQLDWIKARSKHQLLLIDAAQSVRPHDLSPLTLSEVVRNAKDEHRHFRLTTQMRVHAGADYVEFVRRMLRGEAPPLPDLGEYDLRFFDDLGKMRAAIRQKDAEVGLSRLVAGYAWDWVSNPKRSEPAEFDIELDGERLRWNSIDKDWINSPGSLEEVGSIHTVQGYDLNYAGVIIGPDLRLDASGRLVASPEDYRDKMGKLRTGSFRHGFTDDDLLVFIQNVYGVLLTRGMLGTYVYVCDSALRTRIREHLTGS</sequence>
<organism evidence="2 3">
    <name type="scientific">Microbacterium foliorum</name>
    <dbReference type="NCBI Taxonomy" id="104336"/>
    <lineage>
        <taxon>Bacteria</taxon>
        <taxon>Bacillati</taxon>
        <taxon>Actinomycetota</taxon>
        <taxon>Actinomycetes</taxon>
        <taxon>Micrococcales</taxon>
        <taxon>Microbacteriaceae</taxon>
        <taxon>Microbacterium</taxon>
    </lineage>
</organism>
<dbReference type="SMART" id="SM00382">
    <property type="entry name" value="AAA"/>
    <property type="match status" value="1"/>
</dbReference>
<proteinExistence type="predicted"/>
<evidence type="ECO:0000313" key="2">
    <source>
        <dbReference type="EMBL" id="KJL26054.1"/>
    </source>
</evidence>
<dbReference type="InterPro" id="IPR027417">
    <property type="entry name" value="P-loop_NTPase"/>
</dbReference>
<dbReference type="Pfam" id="PF09848">
    <property type="entry name" value="SLFN-g3_helicase"/>
    <property type="match status" value="1"/>
</dbReference>
<comment type="caution">
    <text evidence="2">The sequence shown here is derived from an EMBL/GenBank/DDBJ whole genome shotgun (WGS) entry which is preliminary data.</text>
</comment>
<reference evidence="2 3" key="1">
    <citation type="submission" date="2015-02" db="EMBL/GenBank/DDBJ databases">
        <title>Draft genome sequences of ten Microbacterium spp. with emphasis on heavy metal contaminated environments.</title>
        <authorList>
            <person name="Corretto E."/>
        </authorList>
    </citation>
    <scope>NUCLEOTIDE SEQUENCE [LARGE SCALE GENOMIC DNA]</scope>
    <source>
        <strain evidence="2 3">DSM 12966</strain>
    </source>
</reference>
<gene>
    <name evidence="2" type="ORF">RN50_00339</name>
</gene>
<dbReference type="Gene3D" id="3.40.50.300">
    <property type="entry name" value="P-loop containing nucleotide triphosphate hydrolases"/>
    <property type="match status" value="1"/>
</dbReference>
<protein>
    <submittedName>
        <fullName evidence="2">GIY-YIG catalytic domain protein</fullName>
    </submittedName>
</protein>
<accession>A0A0F0L022</accession>
<dbReference type="CDD" id="cd10439">
    <property type="entry name" value="GIY-YIG_COG3410"/>
    <property type="match status" value="1"/>
</dbReference>
<name>A0A0F0L022_9MICO</name>
<dbReference type="PATRIC" id="fig|104336.4.peg.353"/>
<dbReference type="PROSITE" id="PS50164">
    <property type="entry name" value="GIY_YIG"/>
    <property type="match status" value="1"/>
</dbReference>
<dbReference type="InterPro" id="IPR000305">
    <property type="entry name" value="GIY-YIG_endonuc"/>
</dbReference>
<dbReference type="Proteomes" id="UP000033572">
    <property type="component" value="Unassembled WGS sequence"/>
</dbReference>
<keyword evidence="3" id="KW-1185">Reference proteome</keyword>
<feature type="domain" description="GIY-YIG" evidence="1">
    <location>
        <begin position="26"/>
        <end position="102"/>
    </location>
</feature>
<dbReference type="InterPro" id="IPR003593">
    <property type="entry name" value="AAA+_ATPase"/>
</dbReference>